<dbReference type="SUPFAM" id="SSF55729">
    <property type="entry name" value="Acyl-CoA N-acyltransferases (Nat)"/>
    <property type="match status" value="1"/>
</dbReference>
<dbReference type="Proteomes" id="UP001595793">
    <property type="component" value="Unassembled WGS sequence"/>
</dbReference>
<sequence>MKIEVRKAAKEDMPAVLELINELAEFEKEPDAVEVSVADLERDGFGERPLFECFVAETDGKIEGMALFYYRYSTWKGKTIHLEDLVVREEFRGKGLGGALYNQVIEYSRAQGCKRTEWVVLDWNTKAVEFYKKTGATVFDEWRTVQMDEAAMQSFCNKRS</sequence>
<dbReference type="InterPro" id="IPR017255">
    <property type="entry name" value="AcTrfase_GNAT_prd"/>
</dbReference>
<accession>A0ABV8H5X4</accession>
<keyword evidence="2 4" id="KW-0012">Acyltransferase</keyword>
<proteinExistence type="predicted"/>
<dbReference type="PANTHER" id="PTHR10545">
    <property type="entry name" value="DIAMINE N-ACETYLTRANSFERASE"/>
    <property type="match status" value="1"/>
</dbReference>
<name>A0ABV8H5X4_9FLAO</name>
<evidence type="ECO:0000256" key="2">
    <source>
        <dbReference type="ARBA" id="ARBA00023315"/>
    </source>
</evidence>
<feature type="domain" description="N-acetyltransferase" evidence="3">
    <location>
        <begin position="3"/>
        <end position="157"/>
    </location>
</feature>
<dbReference type="PIRSF" id="PIRSF037663">
    <property type="entry name" value="Acetyltransf_GNAT_prd"/>
    <property type="match status" value="1"/>
</dbReference>
<dbReference type="PROSITE" id="PS51186">
    <property type="entry name" value="GNAT"/>
    <property type="match status" value="1"/>
</dbReference>
<gene>
    <name evidence="4" type="ORF">ACFOS1_02915</name>
</gene>
<evidence type="ECO:0000313" key="4">
    <source>
        <dbReference type="EMBL" id="MFC4026342.1"/>
    </source>
</evidence>
<organism evidence="4 5">
    <name type="scientific">Zunongwangia endophytica</name>
    <dbReference type="NCBI Taxonomy" id="1808945"/>
    <lineage>
        <taxon>Bacteria</taxon>
        <taxon>Pseudomonadati</taxon>
        <taxon>Bacteroidota</taxon>
        <taxon>Flavobacteriia</taxon>
        <taxon>Flavobacteriales</taxon>
        <taxon>Flavobacteriaceae</taxon>
        <taxon>Zunongwangia</taxon>
    </lineage>
</organism>
<evidence type="ECO:0000259" key="3">
    <source>
        <dbReference type="PROSITE" id="PS51186"/>
    </source>
</evidence>
<dbReference type="EC" id="2.3.-.-" evidence="4"/>
<dbReference type="RefSeq" id="WP_290236301.1">
    <property type="nucleotide sequence ID" value="NZ_JAUFPZ010000002.1"/>
</dbReference>
<dbReference type="GO" id="GO:0016746">
    <property type="term" value="F:acyltransferase activity"/>
    <property type="evidence" value="ECO:0007669"/>
    <property type="project" value="UniProtKB-KW"/>
</dbReference>
<dbReference type="CDD" id="cd04301">
    <property type="entry name" value="NAT_SF"/>
    <property type="match status" value="1"/>
</dbReference>
<dbReference type="Gene3D" id="3.40.630.30">
    <property type="match status" value="1"/>
</dbReference>
<dbReference type="InterPro" id="IPR051016">
    <property type="entry name" value="Diverse_Substrate_AcTransf"/>
</dbReference>
<protein>
    <submittedName>
        <fullName evidence="4">GNAT family N-acetyltransferase</fullName>
        <ecNumber evidence="4">2.3.-.-</ecNumber>
    </submittedName>
</protein>
<keyword evidence="1 4" id="KW-0808">Transferase</keyword>
<dbReference type="Pfam" id="PF00583">
    <property type="entry name" value="Acetyltransf_1"/>
    <property type="match status" value="1"/>
</dbReference>
<dbReference type="PANTHER" id="PTHR10545:SF29">
    <property type="entry name" value="GH14572P-RELATED"/>
    <property type="match status" value="1"/>
</dbReference>
<dbReference type="InterPro" id="IPR000182">
    <property type="entry name" value="GNAT_dom"/>
</dbReference>
<reference evidence="5" key="1">
    <citation type="journal article" date="2019" name="Int. J. Syst. Evol. Microbiol.">
        <title>The Global Catalogue of Microorganisms (GCM) 10K type strain sequencing project: providing services to taxonomists for standard genome sequencing and annotation.</title>
        <authorList>
            <consortium name="The Broad Institute Genomics Platform"/>
            <consortium name="The Broad Institute Genome Sequencing Center for Infectious Disease"/>
            <person name="Wu L."/>
            <person name="Ma J."/>
        </authorList>
    </citation>
    <scope>NUCLEOTIDE SEQUENCE [LARGE SCALE GENOMIC DNA]</scope>
    <source>
        <strain evidence="5">CECT 9128</strain>
    </source>
</reference>
<dbReference type="EMBL" id="JBHSAS010000006">
    <property type="protein sequence ID" value="MFC4026342.1"/>
    <property type="molecule type" value="Genomic_DNA"/>
</dbReference>
<evidence type="ECO:0000313" key="5">
    <source>
        <dbReference type="Proteomes" id="UP001595793"/>
    </source>
</evidence>
<keyword evidence="5" id="KW-1185">Reference proteome</keyword>
<evidence type="ECO:0000256" key="1">
    <source>
        <dbReference type="ARBA" id="ARBA00022679"/>
    </source>
</evidence>
<dbReference type="InterPro" id="IPR016181">
    <property type="entry name" value="Acyl_CoA_acyltransferase"/>
</dbReference>
<comment type="caution">
    <text evidence="4">The sequence shown here is derived from an EMBL/GenBank/DDBJ whole genome shotgun (WGS) entry which is preliminary data.</text>
</comment>